<sequence>MMKKVIILLSAILLVACSTRPLNLVQSSTPIVNIESVLANKIETIANDDKFSVSNVTTEPIDFVYHIFWYDQNGVTQGNEPHLSVQTHLQSNQTIDIELIAPTSQSQNYRIYIHPIR</sequence>
<evidence type="ECO:0000256" key="1">
    <source>
        <dbReference type="SAM" id="SignalP"/>
    </source>
</evidence>
<gene>
    <name evidence="2" type="ORF">ACFQ02_06325</name>
</gene>
<protein>
    <submittedName>
        <fullName evidence="2">YcfL family protein</fullName>
    </submittedName>
</protein>
<keyword evidence="3" id="KW-1185">Reference proteome</keyword>
<dbReference type="Pfam" id="PF07233">
    <property type="entry name" value="DUF1425"/>
    <property type="match status" value="1"/>
</dbReference>
<feature type="signal peptide" evidence="1">
    <location>
        <begin position="1"/>
        <end position="23"/>
    </location>
</feature>
<name>A0ABW3I937_9PAST</name>
<dbReference type="PROSITE" id="PS51257">
    <property type="entry name" value="PROKAR_LIPOPROTEIN"/>
    <property type="match status" value="1"/>
</dbReference>
<dbReference type="CDD" id="cd09030">
    <property type="entry name" value="DUF1425"/>
    <property type="match status" value="1"/>
</dbReference>
<comment type="caution">
    <text evidence="2">The sequence shown here is derived from an EMBL/GenBank/DDBJ whole genome shotgun (WGS) entry which is preliminary data.</text>
</comment>
<dbReference type="EMBL" id="JBHTJN010000011">
    <property type="protein sequence ID" value="MFD0966456.1"/>
    <property type="molecule type" value="Genomic_DNA"/>
</dbReference>
<dbReference type="InterPro" id="IPR038483">
    <property type="entry name" value="YcfL-like_sf"/>
</dbReference>
<evidence type="ECO:0000313" key="2">
    <source>
        <dbReference type="EMBL" id="MFD0966456.1"/>
    </source>
</evidence>
<reference evidence="3" key="1">
    <citation type="journal article" date="2019" name="Int. J. Syst. Evol. Microbiol.">
        <title>The Global Catalogue of Microorganisms (GCM) 10K type strain sequencing project: providing services to taxonomists for standard genome sequencing and annotation.</title>
        <authorList>
            <consortium name="The Broad Institute Genomics Platform"/>
            <consortium name="The Broad Institute Genome Sequencing Center for Infectious Disease"/>
            <person name="Wu L."/>
            <person name="Ma J."/>
        </authorList>
    </citation>
    <scope>NUCLEOTIDE SEQUENCE [LARGE SCALE GENOMIC DNA]</scope>
    <source>
        <strain evidence="3">CCUG 61707</strain>
    </source>
</reference>
<keyword evidence="1" id="KW-0732">Signal</keyword>
<dbReference type="Gene3D" id="2.60.40.3230">
    <property type="match status" value="1"/>
</dbReference>
<evidence type="ECO:0000313" key="3">
    <source>
        <dbReference type="Proteomes" id="UP001596996"/>
    </source>
</evidence>
<feature type="chain" id="PRO_5045536342" evidence="1">
    <location>
        <begin position="24"/>
        <end position="117"/>
    </location>
</feature>
<dbReference type="InterPro" id="IPR010824">
    <property type="entry name" value="DUF1425"/>
</dbReference>
<dbReference type="Proteomes" id="UP001596996">
    <property type="component" value="Unassembled WGS sequence"/>
</dbReference>
<accession>A0ABW3I937</accession>
<proteinExistence type="predicted"/>
<organism evidence="2 3">
    <name type="scientific">Seminibacterium arietis</name>
    <dbReference type="NCBI Taxonomy" id="1173502"/>
    <lineage>
        <taxon>Bacteria</taxon>
        <taxon>Pseudomonadati</taxon>
        <taxon>Pseudomonadota</taxon>
        <taxon>Gammaproteobacteria</taxon>
        <taxon>Pasteurellales</taxon>
        <taxon>Pasteurellaceae</taxon>
        <taxon>Seminibacterium</taxon>
    </lineage>
</organism>
<dbReference type="RefSeq" id="WP_380820721.1">
    <property type="nucleotide sequence ID" value="NZ_JBHTJN010000011.1"/>
</dbReference>